<feature type="non-terminal residue" evidence="1">
    <location>
        <position position="1"/>
    </location>
</feature>
<gene>
    <name evidence="1" type="ORF">P7K49_039949</name>
</gene>
<organism evidence="1 2">
    <name type="scientific">Saguinus oedipus</name>
    <name type="common">Cotton-top tamarin</name>
    <name type="synonym">Oedipomidas oedipus</name>
    <dbReference type="NCBI Taxonomy" id="9490"/>
    <lineage>
        <taxon>Eukaryota</taxon>
        <taxon>Metazoa</taxon>
        <taxon>Chordata</taxon>
        <taxon>Craniata</taxon>
        <taxon>Vertebrata</taxon>
        <taxon>Euteleostomi</taxon>
        <taxon>Mammalia</taxon>
        <taxon>Eutheria</taxon>
        <taxon>Euarchontoglires</taxon>
        <taxon>Primates</taxon>
        <taxon>Haplorrhini</taxon>
        <taxon>Platyrrhini</taxon>
        <taxon>Cebidae</taxon>
        <taxon>Callitrichinae</taxon>
        <taxon>Saguinus</taxon>
    </lineage>
</organism>
<protein>
    <submittedName>
        <fullName evidence="1">Uncharacterized protein</fullName>
    </submittedName>
</protein>
<reference evidence="1 2" key="1">
    <citation type="submission" date="2023-05" db="EMBL/GenBank/DDBJ databases">
        <title>B98-5 Cell Line De Novo Hybrid Assembly: An Optical Mapping Approach.</title>
        <authorList>
            <person name="Kananen K."/>
            <person name="Auerbach J.A."/>
            <person name="Kautto E."/>
            <person name="Blachly J.S."/>
        </authorList>
    </citation>
    <scope>NUCLEOTIDE SEQUENCE [LARGE SCALE GENOMIC DNA]</scope>
    <source>
        <strain evidence="1">B95-8</strain>
        <tissue evidence="1">Cell line</tissue>
    </source>
</reference>
<dbReference type="EMBL" id="JASSZA010000051">
    <property type="protein sequence ID" value="KAK2081888.1"/>
    <property type="molecule type" value="Genomic_DNA"/>
</dbReference>
<accession>A0ABQ9TAY9</accession>
<proteinExistence type="predicted"/>
<dbReference type="Proteomes" id="UP001266305">
    <property type="component" value="Unassembled WGS sequence"/>
</dbReference>
<feature type="non-terminal residue" evidence="1">
    <location>
        <position position="51"/>
    </location>
</feature>
<name>A0ABQ9TAY9_SAGOE</name>
<comment type="caution">
    <text evidence="1">The sequence shown here is derived from an EMBL/GenBank/DDBJ whole genome shotgun (WGS) entry which is preliminary data.</text>
</comment>
<keyword evidence="2" id="KW-1185">Reference proteome</keyword>
<evidence type="ECO:0000313" key="2">
    <source>
        <dbReference type="Proteomes" id="UP001266305"/>
    </source>
</evidence>
<evidence type="ECO:0000313" key="1">
    <source>
        <dbReference type="EMBL" id="KAK2081888.1"/>
    </source>
</evidence>
<sequence length="51" mass="6284">KMLCLGWYTREKKEGLWLTHVRYWLTFSADCFKRPSNSSRAHYRQGRQNYN</sequence>